<evidence type="ECO:0000313" key="4">
    <source>
        <dbReference type="Proteomes" id="UP001595912"/>
    </source>
</evidence>
<organism evidence="3 4">
    <name type="scientific">Dactylosporangium cerinum</name>
    <dbReference type="NCBI Taxonomy" id="1434730"/>
    <lineage>
        <taxon>Bacteria</taxon>
        <taxon>Bacillati</taxon>
        <taxon>Actinomycetota</taxon>
        <taxon>Actinomycetes</taxon>
        <taxon>Micromonosporales</taxon>
        <taxon>Micromonosporaceae</taxon>
        <taxon>Dactylosporangium</taxon>
    </lineage>
</organism>
<evidence type="ECO:0000259" key="1">
    <source>
        <dbReference type="Pfam" id="PF01609"/>
    </source>
</evidence>
<dbReference type="InterPro" id="IPR025161">
    <property type="entry name" value="IS402-like_dom"/>
</dbReference>
<protein>
    <submittedName>
        <fullName evidence="3">IS5 family transposase</fullName>
    </submittedName>
</protein>
<sequence>MSLNPVRSRVEKPCPGVSCGCGCASRRPRYPSDTSDAQWALLEPLLPTPACRRRSGGRPERHHRRATIDAIFYLVDNGVKWRALPADFPPWRTVYGFLARWSDDLTTIELADQLRAQLRVAHGRDLHPTAGCIDAQSVHETAEATVPRASSGYDPHKRVNGRKRHISVDTLGLLVCVVVTAANVQDRDAARALVHDATLRGIAHLCADFGYHGDLIAWALALGITITIVNREPGTKGFQVLPRRWVVERTFAWITRRRRCARDYERTTDHHETVVYWAAIIQMTRRRARMP</sequence>
<dbReference type="Proteomes" id="UP001595912">
    <property type="component" value="Unassembled WGS sequence"/>
</dbReference>
<dbReference type="PANTHER" id="PTHR30007">
    <property type="entry name" value="PHP DOMAIN PROTEIN"/>
    <property type="match status" value="1"/>
</dbReference>
<comment type="caution">
    <text evidence="3">The sequence shown here is derived from an EMBL/GenBank/DDBJ whole genome shotgun (WGS) entry which is preliminary data.</text>
</comment>
<reference evidence="4" key="1">
    <citation type="journal article" date="2019" name="Int. J. Syst. Evol. Microbiol.">
        <title>The Global Catalogue of Microorganisms (GCM) 10K type strain sequencing project: providing services to taxonomists for standard genome sequencing and annotation.</title>
        <authorList>
            <consortium name="The Broad Institute Genomics Platform"/>
            <consortium name="The Broad Institute Genome Sequencing Center for Infectious Disease"/>
            <person name="Wu L."/>
            <person name="Ma J."/>
        </authorList>
    </citation>
    <scope>NUCLEOTIDE SEQUENCE [LARGE SCALE GENOMIC DNA]</scope>
    <source>
        <strain evidence="4">CGMCC 4.7152</strain>
    </source>
</reference>
<dbReference type="PANTHER" id="PTHR30007:SF0">
    <property type="entry name" value="TRANSPOSASE"/>
    <property type="match status" value="1"/>
</dbReference>
<accession>A0ABV9WGI5</accession>
<dbReference type="Pfam" id="PF13340">
    <property type="entry name" value="DUF4096"/>
    <property type="match status" value="1"/>
</dbReference>
<dbReference type="EMBL" id="JBHSIU010000108">
    <property type="protein sequence ID" value="MFC5006745.1"/>
    <property type="molecule type" value="Genomic_DNA"/>
</dbReference>
<gene>
    <name evidence="3" type="ORF">ACFPIJ_54165</name>
</gene>
<evidence type="ECO:0000313" key="3">
    <source>
        <dbReference type="EMBL" id="MFC5006745.1"/>
    </source>
</evidence>
<dbReference type="RefSeq" id="WP_380127415.1">
    <property type="nucleotide sequence ID" value="NZ_JBHSIU010000108.1"/>
</dbReference>
<feature type="domain" description="Transposase IS4-like" evidence="1">
    <location>
        <begin position="129"/>
        <end position="280"/>
    </location>
</feature>
<keyword evidence="4" id="KW-1185">Reference proteome</keyword>
<dbReference type="InterPro" id="IPR002559">
    <property type="entry name" value="Transposase_11"/>
</dbReference>
<name>A0ABV9WGI5_9ACTN</name>
<feature type="domain" description="Insertion element IS402-like" evidence="2">
    <location>
        <begin position="35"/>
        <end position="104"/>
    </location>
</feature>
<dbReference type="NCBIfam" id="NF033580">
    <property type="entry name" value="transpos_IS5_3"/>
    <property type="match status" value="1"/>
</dbReference>
<dbReference type="Pfam" id="PF01609">
    <property type="entry name" value="DDE_Tnp_1"/>
    <property type="match status" value="1"/>
</dbReference>
<proteinExistence type="predicted"/>
<evidence type="ECO:0000259" key="2">
    <source>
        <dbReference type="Pfam" id="PF13340"/>
    </source>
</evidence>